<keyword evidence="3" id="KW-1185">Reference proteome</keyword>
<dbReference type="GO" id="GO:0008289">
    <property type="term" value="F:lipid binding"/>
    <property type="evidence" value="ECO:0007669"/>
    <property type="project" value="UniProtKB-KW"/>
</dbReference>
<evidence type="ECO:0000313" key="2">
    <source>
        <dbReference type="EMBL" id="KAH3706528.1"/>
    </source>
</evidence>
<dbReference type="Proteomes" id="UP000828390">
    <property type="component" value="Unassembled WGS sequence"/>
</dbReference>
<gene>
    <name evidence="2" type="ORF">DPMN_065915</name>
</gene>
<dbReference type="InterPro" id="IPR012674">
    <property type="entry name" value="Calycin"/>
</dbReference>
<dbReference type="OrthoDB" id="6070908at2759"/>
<comment type="caution">
    <text evidence="2">The sequence shown here is derived from an EMBL/GenBank/DDBJ whole genome shotgun (WGS) entry which is preliminary data.</text>
</comment>
<proteinExistence type="predicted"/>
<evidence type="ECO:0000313" key="3">
    <source>
        <dbReference type="Proteomes" id="UP000828390"/>
    </source>
</evidence>
<feature type="signal peptide" evidence="1">
    <location>
        <begin position="1"/>
        <end position="23"/>
    </location>
</feature>
<accession>A0A9D3YT19</accession>
<feature type="chain" id="PRO_5038394537" evidence="1">
    <location>
        <begin position="24"/>
        <end position="208"/>
    </location>
</feature>
<evidence type="ECO:0000256" key="1">
    <source>
        <dbReference type="SAM" id="SignalP"/>
    </source>
</evidence>
<organism evidence="2 3">
    <name type="scientific">Dreissena polymorpha</name>
    <name type="common">Zebra mussel</name>
    <name type="synonym">Mytilus polymorpha</name>
    <dbReference type="NCBI Taxonomy" id="45954"/>
    <lineage>
        <taxon>Eukaryota</taxon>
        <taxon>Metazoa</taxon>
        <taxon>Spiralia</taxon>
        <taxon>Lophotrochozoa</taxon>
        <taxon>Mollusca</taxon>
        <taxon>Bivalvia</taxon>
        <taxon>Autobranchia</taxon>
        <taxon>Heteroconchia</taxon>
        <taxon>Euheterodonta</taxon>
        <taxon>Imparidentia</taxon>
        <taxon>Neoheterodontei</taxon>
        <taxon>Myida</taxon>
        <taxon>Dreissenoidea</taxon>
        <taxon>Dreissenidae</taxon>
        <taxon>Dreissena</taxon>
    </lineage>
</organism>
<dbReference type="Gene3D" id="2.40.128.20">
    <property type="match status" value="1"/>
</dbReference>
<dbReference type="EMBL" id="JAIWYP010000014">
    <property type="protein sequence ID" value="KAH3706528.1"/>
    <property type="molecule type" value="Genomic_DNA"/>
</dbReference>
<dbReference type="AlphaFoldDB" id="A0A9D3YT19"/>
<name>A0A9D3YT19_DREPO</name>
<keyword evidence="1" id="KW-0732">Signal</keyword>
<protein>
    <submittedName>
        <fullName evidence="2">Uncharacterized protein</fullName>
    </submittedName>
</protein>
<dbReference type="SUPFAM" id="SSF50814">
    <property type="entry name" value="Lipocalins"/>
    <property type="match status" value="1"/>
</dbReference>
<reference evidence="2" key="2">
    <citation type="submission" date="2020-11" db="EMBL/GenBank/DDBJ databases">
        <authorList>
            <person name="McCartney M.A."/>
            <person name="Auch B."/>
            <person name="Kono T."/>
            <person name="Mallez S."/>
            <person name="Becker A."/>
            <person name="Gohl D.M."/>
            <person name="Silverstein K.A.T."/>
            <person name="Koren S."/>
            <person name="Bechman K.B."/>
            <person name="Herman A."/>
            <person name="Abrahante J.E."/>
            <person name="Garbe J."/>
        </authorList>
    </citation>
    <scope>NUCLEOTIDE SEQUENCE</scope>
    <source>
        <strain evidence="2">Duluth1</strain>
        <tissue evidence="2">Whole animal</tissue>
    </source>
</reference>
<sequence>MSSSLRCSLCLALCGLSWLMVEAINPASRLKVRPLPVPALTAAGLVGPWFVQSHLAPCSWQGSSEFTDWQTNIVLGAQPGIKYRNDVWRMHGTCTHVPFTMIFSSTVSGKLVIKDPIGDVLTGEAVVIGFEPNAYIIMWGCTKPSVIPHQCADPWLTILTRDQFPLPTVWNNIDMSLMHVFGLRLADIPRVKHTTAPCVPSIPHGVKG</sequence>
<reference evidence="2" key="1">
    <citation type="journal article" date="2019" name="bioRxiv">
        <title>The Genome of the Zebra Mussel, Dreissena polymorpha: A Resource for Invasive Species Research.</title>
        <authorList>
            <person name="McCartney M.A."/>
            <person name="Auch B."/>
            <person name="Kono T."/>
            <person name="Mallez S."/>
            <person name="Zhang Y."/>
            <person name="Obille A."/>
            <person name="Becker A."/>
            <person name="Abrahante J.E."/>
            <person name="Garbe J."/>
            <person name="Badalamenti J.P."/>
            <person name="Herman A."/>
            <person name="Mangelson H."/>
            <person name="Liachko I."/>
            <person name="Sullivan S."/>
            <person name="Sone E.D."/>
            <person name="Koren S."/>
            <person name="Silverstein K.A.T."/>
            <person name="Beckman K.B."/>
            <person name="Gohl D.M."/>
        </authorList>
    </citation>
    <scope>NUCLEOTIDE SEQUENCE</scope>
    <source>
        <strain evidence="2">Duluth1</strain>
        <tissue evidence="2">Whole animal</tissue>
    </source>
</reference>